<comment type="similarity">
    <text evidence="3">Belongs to the Nudix hydrolase family.</text>
</comment>
<dbReference type="InterPro" id="IPR020084">
    <property type="entry name" value="NUDIX_hydrolase_CS"/>
</dbReference>
<dbReference type="Pfam" id="PF00293">
    <property type="entry name" value="NUDIX"/>
    <property type="match status" value="1"/>
</dbReference>
<dbReference type="GO" id="GO:0016787">
    <property type="term" value="F:hydrolase activity"/>
    <property type="evidence" value="ECO:0007669"/>
    <property type="project" value="UniProtKB-KW"/>
</dbReference>
<dbReference type="PROSITE" id="PS00893">
    <property type="entry name" value="NUDIX_BOX"/>
    <property type="match status" value="1"/>
</dbReference>
<gene>
    <name evidence="5" type="ORF">AR543_12530</name>
</gene>
<evidence type="ECO:0000259" key="4">
    <source>
        <dbReference type="PROSITE" id="PS51462"/>
    </source>
</evidence>
<dbReference type="PRINTS" id="PR00502">
    <property type="entry name" value="NUDIXFAMILY"/>
</dbReference>
<evidence type="ECO:0000256" key="2">
    <source>
        <dbReference type="ARBA" id="ARBA00022801"/>
    </source>
</evidence>
<keyword evidence="6" id="KW-1185">Reference proteome</keyword>
<organism evidence="5 6">
    <name type="scientific">Paenibacillus bovis</name>
    <dbReference type="NCBI Taxonomy" id="1616788"/>
    <lineage>
        <taxon>Bacteria</taxon>
        <taxon>Bacillati</taxon>
        <taxon>Bacillota</taxon>
        <taxon>Bacilli</taxon>
        <taxon>Bacillales</taxon>
        <taxon>Paenibacillaceae</taxon>
        <taxon>Paenibacillus</taxon>
    </lineage>
</organism>
<dbReference type="PANTHER" id="PTHR43046:SF2">
    <property type="entry name" value="8-OXO-DGTP DIPHOSPHATASE-RELATED"/>
    <property type="match status" value="1"/>
</dbReference>
<proteinExistence type="inferred from homology"/>
<accession>A0A172ZGJ6</accession>
<dbReference type="InterPro" id="IPR020476">
    <property type="entry name" value="Nudix_hydrolase"/>
</dbReference>
<evidence type="ECO:0000313" key="6">
    <source>
        <dbReference type="Proteomes" id="UP000078148"/>
    </source>
</evidence>
<evidence type="ECO:0000313" key="5">
    <source>
        <dbReference type="EMBL" id="ANF96756.1"/>
    </source>
</evidence>
<dbReference type="KEGG" id="pbv:AR543_12530"/>
<dbReference type="RefSeq" id="WP_060534860.1">
    <property type="nucleotide sequence ID" value="NZ_CP013023.1"/>
</dbReference>
<protein>
    <submittedName>
        <fullName evidence="5">DNA mismatch repair protein MutT</fullName>
    </submittedName>
</protein>
<dbReference type="PANTHER" id="PTHR43046">
    <property type="entry name" value="GDP-MANNOSE MANNOSYL HYDROLASE"/>
    <property type="match status" value="1"/>
</dbReference>
<reference evidence="5 6" key="2">
    <citation type="journal article" date="2016" name="Int. J. Syst. Evol. Microbiol.">
        <title>Paenibacillus bovis sp. nov., isolated from raw yak (Bos grunniens) milk.</title>
        <authorList>
            <person name="Gao C."/>
            <person name="Han J."/>
            <person name="Liu Z."/>
            <person name="Xu X."/>
            <person name="Hang F."/>
            <person name="Wu Z."/>
        </authorList>
    </citation>
    <scope>NUCLEOTIDE SEQUENCE [LARGE SCALE GENOMIC DNA]</scope>
    <source>
        <strain evidence="5 6">BD3526</strain>
    </source>
</reference>
<dbReference type="STRING" id="1616788.AR543_12530"/>
<dbReference type="AlphaFoldDB" id="A0A172ZGJ6"/>
<evidence type="ECO:0000256" key="1">
    <source>
        <dbReference type="ARBA" id="ARBA00001946"/>
    </source>
</evidence>
<dbReference type="PROSITE" id="PS51462">
    <property type="entry name" value="NUDIX"/>
    <property type="match status" value="1"/>
</dbReference>
<evidence type="ECO:0000256" key="3">
    <source>
        <dbReference type="RuleBase" id="RU003476"/>
    </source>
</evidence>
<dbReference type="InterPro" id="IPR000086">
    <property type="entry name" value="NUDIX_hydrolase_dom"/>
</dbReference>
<dbReference type="OrthoDB" id="9787476at2"/>
<dbReference type="Gene3D" id="3.90.79.10">
    <property type="entry name" value="Nucleoside Triphosphate Pyrophosphohydrolase"/>
    <property type="match status" value="1"/>
</dbReference>
<dbReference type="EMBL" id="CP013023">
    <property type="protein sequence ID" value="ANF96756.1"/>
    <property type="molecule type" value="Genomic_DNA"/>
</dbReference>
<dbReference type="InterPro" id="IPR015797">
    <property type="entry name" value="NUDIX_hydrolase-like_dom_sf"/>
</dbReference>
<feature type="domain" description="Nudix hydrolase" evidence="4">
    <location>
        <begin position="5"/>
        <end position="148"/>
    </location>
</feature>
<sequence>MASKRKIIVTGGAIIRDEYNRILWQKRGDSHDWGLPGGGMKPGEAIEETMIREVKEETGLEVIASQLYAVYTGERLEYTYPSGDDVVFVMFIFDIQADLAGKLEDDGVTLKYNDPDGESTTLLFCSIDEMKLEQVNRAQRPLVEDLRNDRQGDILRS</sequence>
<keyword evidence="2 3" id="KW-0378">Hydrolase</keyword>
<dbReference type="Proteomes" id="UP000078148">
    <property type="component" value="Chromosome"/>
</dbReference>
<dbReference type="SUPFAM" id="SSF55811">
    <property type="entry name" value="Nudix"/>
    <property type="match status" value="1"/>
</dbReference>
<comment type="cofactor">
    <cofactor evidence="1">
        <name>Mg(2+)</name>
        <dbReference type="ChEBI" id="CHEBI:18420"/>
    </cofactor>
</comment>
<name>A0A172ZGJ6_9BACL</name>
<reference evidence="6" key="1">
    <citation type="submission" date="2015-10" db="EMBL/GenBank/DDBJ databases">
        <title>Genome of Paenibacillus bovis sp. nov.</title>
        <authorList>
            <person name="Wu Z."/>
            <person name="Gao C."/>
            <person name="Liu Z."/>
            <person name="Zheng H."/>
        </authorList>
    </citation>
    <scope>NUCLEOTIDE SEQUENCE [LARGE SCALE GENOMIC DNA]</scope>
    <source>
        <strain evidence="6">BD3526</strain>
    </source>
</reference>